<dbReference type="GO" id="GO:0051205">
    <property type="term" value="P:protein insertion into membrane"/>
    <property type="evidence" value="ECO:0007669"/>
    <property type="project" value="TreeGrafter"/>
</dbReference>
<proteinExistence type="inferred from homology"/>
<feature type="transmembrane region" description="Helical" evidence="10">
    <location>
        <begin position="136"/>
        <end position="159"/>
    </location>
</feature>
<dbReference type="GO" id="GO:0015031">
    <property type="term" value="P:protein transport"/>
    <property type="evidence" value="ECO:0007669"/>
    <property type="project" value="UniProtKB-KW"/>
</dbReference>
<comment type="similarity">
    <text evidence="9">Belongs to the OXA1/ALB3/YidC family.</text>
</comment>
<dbReference type="EMBL" id="MFTN01000010">
    <property type="protein sequence ID" value="OGI63200.1"/>
    <property type="molecule type" value="Genomic_DNA"/>
</dbReference>
<evidence type="ECO:0000256" key="1">
    <source>
        <dbReference type="ARBA" id="ARBA00004651"/>
    </source>
</evidence>
<feature type="transmembrane region" description="Helical" evidence="10">
    <location>
        <begin position="95"/>
        <end position="116"/>
    </location>
</feature>
<dbReference type="InterPro" id="IPR028055">
    <property type="entry name" value="YidC/Oxa/ALB_C"/>
</dbReference>
<evidence type="ECO:0000256" key="5">
    <source>
        <dbReference type="ARBA" id="ARBA00022927"/>
    </source>
</evidence>
<feature type="transmembrane region" description="Helical" evidence="10">
    <location>
        <begin position="20"/>
        <end position="45"/>
    </location>
</feature>
<keyword evidence="8" id="KW-0143">Chaperone</keyword>
<comment type="subcellular location">
    <subcellularLocation>
        <location evidence="1">Cell membrane</location>
        <topology evidence="1">Multi-pass membrane protein</topology>
    </subcellularLocation>
    <subcellularLocation>
        <location evidence="9">Membrane</location>
        <topology evidence="9">Multi-pass membrane protein</topology>
    </subcellularLocation>
</comment>
<name>A0A1F6V0J1_9BACT</name>
<evidence type="ECO:0000259" key="11">
    <source>
        <dbReference type="Pfam" id="PF02096"/>
    </source>
</evidence>
<evidence type="ECO:0000256" key="8">
    <source>
        <dbReference type="ARBA" id="ARBA00023186"/>
    </source>
</evidence>
<evidence type="ECO:0000256" key="2">
    <source>
        <dbReference type="ARBA" id="ARBA00022448"/>
    </source>
</evidence>
<dbReference type="InterPro" id="IPR047196">
    <property type="entry name" value="YidC_ALB_C"/>
</dbReference>
<evidence type="ECO:0000313" key="13">
    <source>
        <dbReference type="Proteomes" id="UP000177602"/>
    </source>
</evidence>
<evidence type="ECO:0000256" key="7">
    <source>
        <dbReference type="ARBA" id="ARBA00023136"/>
    </source>
</evidence>
<keyword evidence="3" id="KW-1003">Cell membrane</keyword>
<reference evidence="12 13" key="1">
    <citation type="journal article" date="2016" name="Nat. Commun.">
        <title>Thousands of microbial genomes shed light on interconnected biogeochemical processes in an aquifer system.</title>
        <authorList>
            <person name="Anantharaman K."/>
            <person name="Brown C.T."/>
            <person name="Hug L.A."/>
            <person name="Sharon I."/>
            <person name="Castelle C.J."/>
            <person name="Probst A.J."/>
            <person name="Thomas B.C."/>
            <person name="Singh A."/>
            <person name="Wilkins M.J."/>
            <person name="Karaoz U."/>
            <person name="Brodie E.L."/>
            <person name="Williams K.H."/>
            <person name="Hubbard S.S."/>
            <person name="Banfield J.F."/>
        </authorList>
    </citation>
    <scope>NUCLEOTIDE SEQUENCE [LARGE SCALE GENOMIC DNA]</scope>
</reference>
<dbReference type="Pfam" id="PF02096">
    <property type="entry name" value="60KD_IMP"/>
    <property type="match status" value="1"/>
</dbReference>
<evidence type="ECO:0000256" key="6">
    <source>
        <dbReference type="ARBA" id="ARBA00022989"/>
    </source>
</evidence>
<dbReference type="NCBIfam" id="TIGR03592">
    <property type="entry name" value="yidC_oxa1_cterm"/>
    <property type="match status" value="1"/>
</dbReference>
<feature type="transmembrane region" description="Helical" evidence="10">
    <location>
        <begin position="194"/>
        <end position="222"/>
    </location>
</feature>
<protein>
    <recommendedName>
        <fullName evidence="11">Membrane insertase YidC/Oxa/ALB C-terminal domain-containing protein</fullName>
    </recommendedName>
</protein>
<evidence type="ECO:0000256" key="10">
    <source>
        <dbReference type="SAM" id="Phobius"/>
    </source>
</evidence>
<gene>
    <name evidence="12" type="ORF">A2818_00110</name>
</gene>
<accession>A0A1F6V0J1</accession>
<evidence type="ECO:0000256" key="4">
    <source>
        <dbReference type="ARBA" id="ARBA00022692"/>
    </source>
</evidence>
<evidence type="ECO:0000256" key="3">
    <source>
        <dbReference type="ARBA" id="ARBA00022475"/>
    </source>
</evidence>
<keyword evidence="6 10" id="KW-1133">Transmembrane helix</keyword>
<dbReference type="GO" id="GO:0005886">
    <property type="term" value="C:plasma membrane"/>
    <property type="evidence" value="ECO:0007669"/>
    <property type="project" value="UniProtKB-SubCell"/>
</dbReference>
<evidence type="ECO:0000313" key="12">
    <source>
        <dbReference type="EMBL" id="OGI63200.1"/>
    </source>
</evidence>
<dbReference type="Proteomes" id="UP000177602">
    <property type="component" value="Unassembled WGS sequence"/>
</dbReference>
<feature type="domain" description="Membrane insertase YidC/Oxa/ALB C-terminal" evidence="11">
    <location>
        <begin position="31"/>
        <end position="236"/>
    </location>
</feature>
<keyword evidence="4 9" id="KW-0812">Transmembrane</keyword>
<dbReference type="InterPro" id="IPR001708">
    <property type="entry name" value="YidC/ALB3/OXA1/COX18"/>
</dbReference>
<dbReference type="AlphaFoldDB" id="A0A1F6V0J1"/>
<comment type="caution">
    <text evidence="12">The sequence shown here is derived from an EMBL/GenBank/DDBJ whole genome shotgun (WGS) entry which is preliminary data.</text>
</comment>
<dbReference type="GO" id="GO:0032977">
    <property type="term" value="F:membrane insertase activity"/>
    <property type="evidence" value="ECO:0007669"/>
    <property type="project" value="InterPro"/>
</dbReference>
<dbReference type="STRING" id="1801737.A2818_00110"/>
<keyword evidence="5" id="KW-0653">Protein transport</keyword>
<sequence length="246" mass="27414">MLSNIWDTFLYAPLLNALAFLVSIVPGGDLGIAVIILTILVKIILFPLSQKSIESQAAMNILAPELNKIKNSGASKEDQAKQTFELYKKHKTNPFSGCLLVLIQIPIIFALYYVFFKGIDFQSGLLYSFIPAPENINTLFLGFIDINGKSLVLAILAGASQYFQAHFLPKPVASSSSASFSESFSKSMQLQMKYIFPFFVFFILYTDFLGVSLSGAVALYWITSNIFMIGQQIYVDKKRDDLVIKL</sequence>
<dbReference type="PANTHER" id="PTHR12428:SF65">
    <property type="entry name" value="CYTOCHROME C OXIDASE ASSEMBLY PROTEIN COX18, MITOCHONDRIAL"/>
    <property type="match status" value="1"/>
</dbReference>
<dbReference type="PANTHER" id="PTHR12428">
    <property type="entry name" value="OXA1"/>
    <property type="match status" value="1"/>
</dbReference>
<organism evidence="12 13">
    <name type="scientific">Candidatus Nomurabacteria bacterium RIFCSPHIGHO2_01_FULL_40_12</name>
    <dbReference type="NCBI Taxonomy" id="1801737"/>
    <lineage>
        <taxon>Bacteria</taxon>
        <taxon>Candidatus Nomuraibacteriota</taxon>
    </lineage>
</organism>
<keyword evidence="7 10" id="KW-0472">Membrane</keyword>
<keyword evidence="2" id="KW-0813">Transport</keyword>
<dbReference type="CDD" id="cd20070">
    <property type="entry name" value="5TM_YidC_Alb3"/>
    <property type="match status" value="1"/>
</dbReference>
<evidence type="ECO:0000256" key="9">
    <source>
        <dbReference type="RuleBase" id="RU003945"/>
    </source>
</evidence>